<organism evidence="1 2">
    <name type="scientific">Caerostris extrusa</name>
    <name type="common">Bark spider</name>
    <name type="synonym">Caerostris bankana</name>
    <dbReference type="NCBI Taxonomy" id="172846"/>
    <lineage>
        <taxon>Eukaryota</taxon>
        <taxon>Metazoa</taxon>
        <taxon>Ecdysozoa</taxon>
        <taxon>Arthropoda</taxon>
        <taxon>Chelicerata</taxon>
        <taxon>Arachnida</taxon>
        <taxon>Araneae</taxon>
        <taxon>Araneomorphae</taxon>
        <taxon>Entelegynae</taxon>
        <taxon>Araneoidea</taxon>
        <taxon>Araneidae</taxon>
        <taxon>Caerostris</taxon>
    </lineage>
</organism>
<reference evidence="1 2" key="1">
    <citation type="submission" date="2021-06" db="EMBL/GenBank/DDBJ databases">
        <title>Caerostris extrusa draft genome.</title>
        <authorList>
            <person name="Kono N."/>
            <person name="Arakawa K."/>
        </authorList>
    </citation>
    <scope>NUCLEOTIDE SEQUENCE [LARGE SCALE GENOMIC DNA]</scope>
</reference>
<evidence type="ECO:0000313" key="2">
    <source>
        <dbReference type="Proteomes" id="UP001054945"/>
    </source>
</evidence>
<sequence length="193" mass="22129">MGPSGETCFFPGISSPLKMVKNCLFRFRTKMVVPSEKGPESIPIFVVEISKNGFSHLLADRSQYKPPDNENKEKKPTIAFAADVKNINTYSLSNLLFLRQKHGKHLGRKYIYLNIPNRRLDLFKVFTFSPISFIPFLGCLFCLQKEEKKLFSWLMCEFLPAMGPGWGDMFLARNLVSTVDGKKLLVPDFVPRW</sequence>
<name>A0AAV4UQ45_CAEEX</name>
<dbReference type="AlphaFoldDB" id="A0AAV4UQ45"/>
<accession>A0AAV4UQ45</accession>
<dbReference type="EMBL" id="BPLR01013254">
    <property type="protein sequence ID" value="GIY59912.1"/>
    <property type="molecule type" value="Genomic_DNA"/>
</dbReference>
<comment type="caution">
    <text evidence="1">The sequence shown here is derived from an EMBL/GenBank/DDBJ whole genome shotgun (WGS) entry which is preliminary data.</text>
</comment>
<dbReference type="Proteomes" id="UP001054945">
    <property type="component" value="Unassembled WGS sequence"/>
</dbReference>
<proteinExistence type="predicted"/>
<gene>
    <name evidence="1" type="ORF">CEXT_385221</name>
</gene>
<evidence type="ECO:0000313" key="1">
    <source>
        <dbReference type="EMBL" id="GIY59912.1"/>
    </source>
</evidence>
<protein>
    <submittedName>
        <fullName evidence="1">Uncharacterized protein</fullName>
    </submittedName>
</protein>
<keyword evidence="2" id="KW-1185">Reference proteome</keyword>